<feature type="region of interest" description="Disordered" evidence="1">
    <location>
        <begin position="129"/>
        <end position="150"/>
    </location>
</feature>
<evidence type="ECO:0000313" key="3">
    <source>
        <dbReference type="Proteomes" id="UP001341840"/>
    </source>
</evidence>
<dbReference type="InterPro" id="IPR010369">
    <property type="entry name" value="SOK"/>
</dbReference>
<dbReference type="PANTHER" id="PTHR31083:SF6">
    <property type="entry name" value="PROTEIN SOSEKI 3"/>
    <property type="match status" value="1"/>
</dbReference>
<keyword evidence="3" id="KW-1185">Reference proteome</keyword>
<name>A0ABU6SRU1_9FABA</name>
<dbReference type="EMBL" id="JASCZI010061542">
    <property type="protein sequence ID" value="MED6138970.1"/>
    <property type="molecule type" value="Genomic_DNA"/>
</dbReference>
<feature type="compositionally biased region" description="Basic and acidic residues" evidence="1">
    <location>
        <begin position="90"/>
        <end position="108"/>
    </location>
</feature>
<proteinExistence type="predicted"/>
<accession>A0ABU6SRU1</accession>
<protein>
    <submittedName>
        <fullName evidence="2">Uncharacterized protein</fullName>
    </submittedName>
</protein>
<organism evidence="2 3">
    <name type="scientific">Stylosanthes scabra</name>
    <dbReference type="NCBI Taxonomy" id="79078"/>
    <lineage>
        <taxon>Eukaryota</taxon>
        <taxon>Viridiplantae</taxon>
        <taxon>Streptophyta</taxon>
        <taxon>Embryophyta</taxon>
        <taxon>Tracheophyta</taxon>
        <taxon>Spermatophyta</taxon>
        <taxon>Magnoliopsida</taxon>
        <taxon>eudicotyledons</taxon>
        <taxon>Gunneridae</taxon>
        <taxon>Pentapetalae</taxon>
        <taxon>rosids</taxon>
        <taxon>fabids</taxon>
        <taxon>Fabales</taxon>
        <taxon>Fabaceae</taxon>
        <taxon>Papilionoideae</taxon>
        <taxon>50 kb inversion clade</taxon>
        <taxon>dalbergioids sensu lato</taxon>
        <taxon>Dalbergieae</taxon>
        <taxon>Pterocarpus clade</taxon>
        <taxon>Stylosanthes</taxon>
    </lineage>
</organism>
<reference evidence="2 3" key="1">
    <citation type="journal article" date="2023" name="Plants (Basel)">
        <title>Bridging the Gap: Combining Genomics and Transcriptomics Approaches to Understand Stylosanthes scabra, an Orphan Legume from the Brazilian Caatinga.</title>
        <authorList>
            <person name="Ferreira-Neto J.R.C."/>
            <person name="da Silva M.D."/>
            <person name="Binneck E."/>
            <person name="de Melo N.F."/>
            <person name="da Silva R.H."/>
            <person name="de Melo A.L.T.M."/>
            <person name="Pandolfi V."/>
            <person name="Bustamante F.O."/>
            <person name="Brasileiro-Vidal A.C."/>
            <person name="Benko-Iseppon A.M."/>
        </authorList>
    </citation>
    <scope>NUCLEOTIDE SEQUENCE [LARGE SCALE GENOMIC DNA]</scope>
    <source>
        <tissue evidence="2">Leaves</tissue>
    </source>
</reference>
<evidence type="ECO:0000256" key="1">
    <source>
        <dbReference type="SAM" id="MobiDB-lite"/>
    </source>
</evidence>
<dbReference type="Proteomes" id="UP001341840">
    <property type="component" value="Unassembled WGS sequence"/>
</dbReference>
<comment type="caution">
    <text evidence="2">The sequence shown here is derived from an EMBL/GenBank/DDBJ whole genome shotgun (WGS) entry which is preliminary data.</text>
</comment>
<evidence type="ECO:0000313" key="2">
    <source>
        <dbReference type="EMBL" id="MED6138970.1"/>
    </source>
</evidence>
<sequence length="173" mass="19019">MQLISCGSISVKNHSFDLIPSYKPRFSNSKFPSPLFSTSFMLGEFDCLQENPKLMSLRLEDKEYFSGSLVETKLKEGDGNNVLKRTSSNNDERICNEVNPEGDKEEPSSGHSKCIPRSITSLTKQLRIESMKSPISDGSSPKELTAHANPQLASGARVIIQSLPYSDTPSSSS</sequence>
<dbReference type="PANTHER" id="PTHR31083">
    <property type="entry name" value="UPSTREAM OF FLC PROTEIN (DUF966)"/>
    <property type="match status" value="1"/>
</dbReference>
<gene>
    <name evidence="2" type="ORF">PIB30_079455</name>
</gene>
<feature type="region of interest" description="Disordered" evidence="1">
    <location>
        <begin position="76"/>
        <end position="116"/>
    </location>
</feature>